<feature type="region of interest" description="Disordered" evidence="1">
    <location>
        <begin position="1"/>
        <end position="38"/>
    </location>
</feature>
<reference evidence="2" key="2">
    <citation type="journal article" date="2015" name="Fish Shellfish Immunol.">
        <title>Early steps in the European eel (Anguilla anguilla)-Vibrio vulnificus interaction in the gills: Role of the RtxA13 toxin.</title>
        <authorList>
            <person name="Callol A."/>
            <person name="Pajuelo D."/>
            <person name="Ebbesson L."/>
            <person name="Teles M."/>
            <person name="MacKenzie S."/>
            <person name="Amaro C."/>
        </authorList>
    </citation>
    <scope>NUCLEOTIDE SEQUENCE</scope>
</reference>
<dbReference type="AlphaFoldDB" id="A0A0E9QA34"/>
<evidence type="ECO:0000313" key="2">
    <source>
        <dbReference type="EMBL" id="JAH13629.1"/>
    </source>
</evidence>
<accession>A0A0E9QA34</accession>
<organism evidence="2">
    <name type="scientific">Anguilla anguilla</name>
    <name type="common">European freshwater eel</name>
    <name type="synonym">Muraena anguilla</name>
    <dbReference type="NCBI Taxonomy" id="7936"/>
    <lineage>
        <taxon>Eukaryota</taxon>
        <taxon>Metazoa</taxon>
        <taxon>Chordata</taxon>
        <taxon>Craniata</taxon>
        <taxon>Vertebrata</taxon>
        <taxon>Euteleostomi</taxon>
        <taxon>Actinopterygii</taxon>
        <taxon>Neopterygii</taxon>
        <taxon>Teleostei</taxon>
        <taxon>Anguilliformes</taxon>
        <taxon>Anguillidae</taxon>
        <taxon>Anguilla</taxon>
    </lineage>
</organism>
<dbReference type="EMBL" id="GBXM01094948">
    <property type="protein sequence ID" value="JAH13629.1"/>
    <property type="molecule type" value="Transcribed_RNA"/>
</dbReference>
<reference evidence="2" key="1">
    <citation type="submission" date="2014-11" db="EMBL/GenBank/DDBJ databases">
        <authorList>
            <person name="Amaro Gonzalez C."/>
        </authorList>
    </citation>
    <scope>NUCLEOTIDE SEQUENCE</scope>
</reference>
<evidence type="ECO:0000256" key="1">
    <source>
        <dbReference type="SAM" id="MobiDB-lite"/>
    </source>
</evidence>
<sequence length="38" mass="4077">MTLICSAPRGPSAKKNPRRLSEEDPGERAAAGKKSRLP</sequence>
<proteinExistence type="predicted"/>
<name>A0A0E9QA34_ANGAN</name>
<protein>
    <submittedName>
        <fullName evidence="2">Uncharacterized protein</fullName>
    </submittedName>
</protein>